<comment type="caution">
    <text evidence="6">The sequence shown here is derived from an EMBL/GenBank/DDBJ whole genome shotgun (WGS) entry which is preliminary data.</text>
</comment>
<proteinExistence type="predicted"/>
<dbReference type="CDD" id="cd03379">
    <property type="entry name" value="beta_CA_cladeD"/>
    <property type="match status" value="1"/>
</dbReference>
<dbReference type="EC" id="4.2.1.1" evidence="2"/>
<organism evidence="6 7">
    <name type="scientific">Butyricicoccus intestinisimiae</name>
    <dbReference type="NCBI Taxonomy" id="2841509"/>
    <lineage>
        <taxon>Bacteria</taxon>
        <taxon>Bacillati</taxon>
        <taxon>Bacillota</taxon>
        <taxon>Clostridia</taxon>
        <taxon>Eubacteriales</taxon>
        <taxon>Butyricicoccaceae</taxon>
        <taxon>Butyricicoccus</taxon>
    </lineage>
</organism>
<accession>A0ABS6ENC6</accession>
<dbReference type="PANTHER" id="PTHR43175">
    <property type="entry name" value="CARBONIC ANHYDRASE"/>
    <property type="match status" value="1"/>
</dbReference>
<evidence type="ECO:0000313" key="6">
    <source>
        <dbReference type="EMBL" id="MBU5489195.1"/>
    </source>
</evidence>
<keyword evidence="4" id="KW-0862">Zinc</keyword>
<evidence type="ECO:0000256" key="3">
    <source>
        <dbReference type="ARBA" id="ARBA00022723"/>
    </source>
</evidence>
<dbReference type="InterPro" id="IPR001765">
    <property type="entry name" value="Carbonic_anhydrase"/>
</dbReference>
<keyword evidence="3" id="KW-0479">Metal-binding</keyword>
<name>A0ABS6ENC6_9FIRM</name>
<evidence type="ECO:0000313" key="7">
    <source>
        <dbReference type="Proteomes" id="UP000783588"/>
    </source>
</evidence>
<evidence type="ECO:0000256" key="1">
    <source>
        <dbReference type="ARBA" id="ARBA00001947"/>
    </source>
</evidence>
<sequence length="172" mass="19366">MMNLTKPDEKIAILTCMDMRLDPKKFPGLEQSKAYVIRNAGGRANEETIRSLVVAHKFQGAKAIFVIQHTDCGMMNFTNDILCDLLEESLQTAVYGGNGWYNPVKEGGSRAGQYINFQPIRNLEQSVIDDVTYIRNHPLISKKIPIYGYICDVKTGELRPVQQAMQIGQVQE</sequence>
<dbReference type="RefSeq" id="WP_216468805.1">
    <property type="nucleotide sequence ID" value="NZ_JAHLQI010000001.1"/>
</dbReference>
<protein>
    <recommendedName>
        <fullName evidence="2">carbonic anhydrase</fullName>
        <ecNumber evidence="2">4.2.1.1</ecNumber>
    </recommendedName>
</protein>
<comment type="cofactor">
    <cofactor evidence="1">
        <name>Zn(2+)</name>
        <dbReference type="ChEBI" id="CHEBI:29105"/>
    </cofactor>
</comment>
<dbReference type="EMBL" id="JAHLQI010000001">
    <property type="protein sequence ID" value="MBU5489195.1"/>
    <property type="molecule type" value="Genomic_DNA"/>
</dbReference>
<dbReference type="Proteomes" id="UP000783588">
    <property type="component" value="Unassembled WGS sequence"/>
</dbReference>
<keyword evidence="7" id="KW-1185">Reference proteome</keyword>
<comment type="catalytic activity">
    <reaction evidence="5">
        <text>hydrogencarbonate + H(+) = CO2 + H2O</text>
        <dbReference type="Rhea" id="RHEA:10748"/>
        <dbReference type="ChEBI" id="CHEBI:15377"/>
        <dbReference type="ChEBI" id="CHEBI:15378"/>
        <dbReference type="ChEBI" id="CHEBI:16526"/>
        <dbReference type="ChEBI" id="CHEBI:17544"/>
        <dbReference type="EC" id="4.2.1.1"/>
    </reaction>
</comment>
<evidence type="ECO:0000256" key="2">
    <source>
        <dbReference type="ARBA" id="ARBA00012925"/>
    </source>
</evidence>
<reference evidence="6 7" key="1">
    <citation type="submission" date="2021-06" db="EMBL/GenBank/DDBJ databases">
        <authorList>
            <person name="Sun Q."/>
            <person name="Li D."/>
        </authorList>
    </citation>
    <scope>NUCLEOTIDE SEQUENCE [LARGE SCALE GENOMIC DNA]</scope>
    <source>
        <strain evidence="6 7">MSJd-7</strain>
    </source>
</reference>
<evidence type="ECO:0000256" key="5">
    <source>
        <dbReference type="ARBA" id="ARBA00048348"/>
    </source>
</evidence>
<dbReference type="PANTHER" id="PTHR43175:SF3">
    <property type="entry name" value="CARBON DISULFIDE HYDROLASE"/>
    <property type="match status" value="1"/>
</dbReference>
<evidence type="ECO:0000256" key="4">
    <source>
        <dbReference type="ARBA" id="ARBA00022833"/>
    </source>
</evidence>
<dbReference type="Pfam" id="PF00484">
    <property type="entry name" value="Pro_CA"/>
    <property type="match status" value="1"/>
</dbReference>
<gene>
    <name evidence="6" type="ORF">KQI75_00900</name>
</gene>
<dbReference type="SMART" id="SM00947">
    <property type="entry name" value="Pro_CA"/>
    <property type="match status" value="1"/>
</dbReference>